<keyword evidence="6" id="KW-1185">Reference proteome</keyword>
<evidence type="ECO:0000256" key="1">
    <source>
        <dbReference type="ARBA" id="ARBA00023125"/>
    </source>
</evidence>
<evidence type="ECO:0000313" key="6">
    <source>
        <dbReference type="Proteomes" id="UP000529417"/>
    </source>
</evidence>
<comment type="caution">
    <text evidence="5">The sequence shown here is derived from an EMBL/GenBank/DDBJ whole genome shotgun (WGS) entry which is preliminary data.</text>
</comment>
<evidence type="ECO:0000259" key="4">
    <source>
        <dbReference type="PROSITE" id="PS50937"/>
    </source>
</evidence>
<dbReference type="SUPFAM" id="SSF46955">
    <property type="entry name" value="Putative DNA-binding domain"/>
    <property type="match status" value="1"/>
</dbReference>
<dbReference type="EMBL" id="JACBXS010000001">
    <property type="protein sequence ID" value="NYS23486.1"/>
    <property type="molecule type" value="Genomic_DNA"/>
</dbReference>
<feature type="compositionally biased region" description="Polar residues" evidence="3">
    <location>
        <begin position="146"/>
        <end position="163"/>
    </location>
</feature>
<evidence type="ECO:0000313" key="5">
    <source>
        <dbReference type="EMBL" id="NYS23486.1"/>
    </source>
</evidence>
<keyword evidence="2" id="KW-0175">Coiled coil</keyword>
<organism evidence="5 6">
    <name type="scientific">Rhabdonatronobacter sediminivivens</name>
    <dbReference type="NCBI Taxonomy" id="2743469"/>
    <lineage>
        <taxon>Bacteria</taxon>
        <taxon>Pseudomonadati</taxon>
        <taxon>Pseudomonadota</taxon>
        <taxon>Alphaproteobacteria</taxon>
        <taxon>Rhodobacterales</taxon>
        <taxon>Paracoccaceae</taxon>
        <taxon>Rhabdonatronobacter</taxon>
    </lineage>
</organism>
<proteinExistence type="predicted"/>
<sequence>MDEDQWTIRQMCAAFDVTPRTLRFYEAKELLFPERRGQHRLFTRKDRARLKLILRGKRFGFSLEQIRQLLEMYDRDDSELRQLRKTYAIAMDRLADMERQRDELNEAIADLRLELAWGEGVLKRAGIDLDRDSLTRAPRGGDSARHGTTSTSPAHASQTGKDF</sequence>
<feature type="coiled-coil region" evidence="2">
    <location>
        <begin position="66"/>
        <end position="114"/>
    </location>
</feature>
<dbReference type="CDD" id="cd04776">
    <property type="entry name" value="HTH_GnyR"/>
    <property type="match status" value="1"/>
</dbReference>
<feature type="region of interest" description="Disordered" evidence="3">
    <location>
        <begin position="133"/>
        <end position="163"/>
    </location>
</feature>
<dbReference type="AlphaFoldDB" id="A0A7Z0HW50"/>
<gene>
    <name evidence="5" type="ORF">HUK65_00665</name>
</gene>
<dbReference type="InterPro" id="IPR000551">
    <property type="entry name" value="MerR-type_HTH_dom"/>
</dbReference>
<keyword evidence="1 5" id="KW-0238">DNA-binding</keyword>
<dbReference type="InterPro" id="IPR009061">
    <property type="entry name" value="DNA-bd_dom_put_sf"/>
</dbReference>
<protein>
    <submittedName>
        <fullName evidence="5">MerR family DNA-binding transcriptional regulator</fullName>
    </submittedName>
</protein>
<dbReference type="GO" id="GO:0003677">
    <property type="term" value="F:DNA binding"/>
    <property type="evidence" value="ECO:0007669"/>
    <property type="project" value="UniProtKB-KW"/>
</dbReference>
<dbReference type="Pfam" id="PF13411">
    <property type="entry name" value="MerR_1"/>
    <property type="match status" value="1"/>
</dbReference>
<dbReference type="Gene3D" id="1.10.1660.10">
    <property type="match status" value="1"/>
</dbReference>
<dbReference type="Proteomes" id="UP000529417">
    <property type="component" value="Unassembled WGS sequence"/>
</dbReference>
<dbReference type="InterPro" id="IPR047057">
    <property type="entry name" value="MerR_fam"/>
</dbReference>
<evidence type="ECO:0000256" key="2">
    <source>
        <dbReference type="SAM" id="Coils"/>
    </source>
</evidence>
<dbReference type="PANTHER" id="PTHR30204">
    <property type="entry name" value="REDOX-CYCLING DRUG-SENSING TRANSCRIPTIONAL ACTIVATOR SOXR"/>
    <property type="match status" value="1"/>
</dbReference>
<name>A0A7Z0HW50_9RHOB</name>
<evidence type="ECO:0000256" key="3">
    <source>
        <dbReference type="SAM" id="MobiDB-lite"/>
    </source>
</evidence>
<feature type="domain" description="HTH merR-type" evidence="4">
    <location>
        <begin position="5"/>
        <end position="72"/>
    </location>
</feature>
<reference evidence="5 6" key="1">
    <citation type="journal article" date="2000" name="Arch. Microbiol.">
        <title>Rhodobaca bogoriensis gen. nov. and sp. nov., an alkaliphilic purple nonsulfur bacterium from African Rift Valley soda lakes.</title>
        <authorList>
            <person name="Milford A.D."/>
            <person name="Achenbach L.A."/>
            <person name="Jung D.O."/>
            <person name="Madigan M.T."/>
        </authorList>
    </citation>
    <scope>NUCLEOTIDE SEQUENCE [LARGE SCALE GENOMIC DNA]</scope>
    <source>
        <strain evidence="5 6">2376</strain>
    </source>
</reference>
<dbReference type="GO" id="GO:0003700">
    <property type="term" value="F:DNA-binding transcription factor activity"/>
    <property type="evidence" value="ECO:0007669"/>
    <property type="project" value="InterPro"/>
</dbReference>
<dbReference type="PROSITE" id="PS50937">
    <property type="entry name" value="HTH_MERR_2"/>
    <property type="match status" value="1"/>
</dbReference>
<accession>A0A7Z0HW50</accession>
<dbReference type="PANTHER" id="PTHR30204:SF58">
    <property type="entry name" value="HTH-TYPE TRANSCRIPTIONAL REGULATOR YFMP"/>
    <property type="match status" value="1"/>
</dbReference>
<dbReference type="SMART" id="SM00422">
    <property type="entry name" value="HTH_MERR"/>
    <property type="match status" value="1"/>
</dbReference>